<comment type="caution">
    <text evidence="1">The sequence shown here is derived from an EMBL/GenBank/DDBJ whole genome shotgun (WGS) entry which is preliminary data.</text>
</comment>
<dbReference type="Proteomes" id="UP000019253">
    <property type="component" value="Unassembled WGS sequence"/>
</dbReference>
<name>W7AYB8_9LIST</name>
<dbReference type="PATRIC" id="fig|1265819.5.peg.2966"/>
<dbReference type="STRING" id="1265819.PGRAN_14862"/>
<organism evidence="1 2">
    <name type="scientific">Listeria grandensis FSL F6-0971</name>
    <dbReference type="NCBI Taxonomy" id="1265819"/>
    <lineage>
        <taxon>Bacteria</taxon>
        <taxon>Bacillati</taxon>
        <taxon>Bacillota</taxon>
        <taxon>Bacilli</taxon>
        <taxon>Bacillales</taxon>
        <taxon>Listeriaceae</taxon>
        <taxon>Listeria</taxon>
    </lineage>
</organism>
<keyword evidence="2" id="KW-1185">Reference proteome</keyword>
<evidence type="ECO:0000313" key="2">
    <source>
        <dbReference type="Proteomes" id="UP000019253"/>
    </source>
</evidence>
<evidence type="ECO:0000313" key="1">
    <source>
        <dbReference type="EMBL" id="EUJ20059.1"/>
    </source>
</evidence>
<dbReference type="EMBL" id="AODD01000030">
    <property type="protein sequence ID" value="EUJ20059.1"/>
    <property type="molecule type" value="Genomic_DNA"/>
</dbReference>
<gene>
    <name evidence="1" type="ORF">PGRAN_14862</name>
</gene>
<reference evidence="1 2" key="1">
    <citation type="journal article" date="2014" name="Int. J. Syst. Evol. Microbiol.">
        <title>Listeria floridensis sp. nov., Listeria aquatica sp. nov., Listeria cornellensis sp. nov., Listeria riparia sp. nov. and Listeria grandensis sp. nov., from agricultural and natural environments.</title>
        <authorList>
            <person name="den Bakker H.C."/>
            <person name="Warchocki S."/>
            <person name="Wright E.M."/>
            <person name="Allred A.F."/>
            <person name="Ahlstrom C."/>
            <person name="Manuel C.S."/>
            <person name="Stasiewicz M.J."/>
            <person name="Burrell A."/>
            <person name="Roof S."/>
            <person name="Strawn L."/>
            <person name="Fortes E.D."/>
            <person name="Nightingale K.K."/>
            <person name="Kephart D."/>
            <person name="Wiedmann M."/>
        </authorList>
    </citation>
    <scope>NUCLEOTIDE SEQUENCE [LARGE SCALE GENOMIC DNA]</scope>
    <source>
        <strain evidence="2">FSL F6-971</strain>
    </source>
</reference>
<dbReference type="AlphaFoldDB" id="W7AYB8"/>
<accession>W7AYB8</accession>
<sequence>MVTHDDYDGQLFCQTIDENIALIREQNIVQEDILIEEYTTIKNNAKKIEKMINKYEKARHEYTGTIRSSHVLKG</sequence>
<proteinExistence type="predicted"/>
<protein>
    <submittedName>
        <fullName evidence="1">Uncharacterized protein</fullName>
    </submittedName>
</protein>